<gene>
    <name evidence="1" type="ORF">BO85DRAFT_520419</name>
</gene>
<sequence length="305" mass="35696">MTFLTQHASIMLKRHTYQIPNTLSRTLPFLFLPLIWHGHRSSLYVTSPQPYMKKRTLQFPSRLLSSSLPRLSLGTQDSKRTPWWPIRWNDADLIEKNMHDLGFQTWGIVIYRCTYKSDSDWEEFLSRFLHKVRTSLESYDGLDLLDSFRPTVMDDKTQFDGVTPNIVRDHFNRWSATACEAEQGVPLTDYRWHSTARYGLCIMVDDESLRSVLEIPLESLDQWNNSGFVILVNGRYEVDRASIEESDEKIEDDDYEPLHGCTYEDVGWMKVCYDMAQVYACAHLGASSWWEEDYRRPPEIALGLM</sequence>
<proteinExistence type="predicted"/>
<accession>A0A8G1R1B6</accession>
<evidence type="ECO:0000313" key="2">
    <source>
        <dbReference type="Proteomes" id="UP000249526"/>
    </source>
</evidence>
<evidence type="ECO:0000313" key="1">
    <source>
        <dbReference type="EMBL" id="RAH57733.1"/>
    </source>
</evidence>
<dbReference type="AlphaFoldDB" id="A0A8G1R1B6"/>
<protein>
    <submittedName>
        <fullName evidence="1">Uncharacterized protein</fullName>
    </submittedName>
</protein>
<dbReference type="Proteomes" id="UP000249526">
    <property type="component" value="Unassembled WGS sequence"/>
</dbReference>
<dbReference type="RefSeq" id="XP_025515655.1">
    <property type="nucleotide sequence ID" value="XM_025665138.1"/>
</dbReference>
<dbReference type="EMBL" id="KZ825062">
    <property type="protein sequence ID" value="RAH57733.1"/>
    <property type="molecule type" value="Genomic_DNA"/>
</dbReference>
<dbReference type="GeneID" id="37168540"/>
<keyword evidence="2" id="KW-1185">Reference proteome</keyword>
<name>A0A8G1R1B6_9EURO</name>
<organism evidence="1 2">
    <name type="scientific">Aspergillus piperis CBS 112811</name>
    <dbReference type="NCBI Taxonomy" id="1448313"/>
    <lineage>
        <taxon>Eukaryota</taxon>
        <taxon>Fungi</taxon>
        <taxon>Dikarya</taxon>
        <taxon>Ascomycota</taxon>
        <taxon>Pezizomycotina</taxon>
        <taxon>Eurotiomycetes</taxon>
        <taxon>Eurotiomycetidae</taxon>
        <taxon>Eurotiales</taxon>
        <taxon>Aspergillaceae</taxon>
        <taxon>Aspergillus</taxon>
        <taxon>Aspergillus subgen. Circumdati</taxon>
    </lineage>
</organism>
<reference evidence="1 2" key="1">
    <citation type="submission" date="2018-02" db="EMBL/GenBank/DDBJ databases">
        <title>The genomes of Aspergillus section Nigri reveals drivers in fungal speciation.</title>
        <authorList>
            <consortium name="DOE Joint Genome Institute"/>
            <person name="Vesth T.C."/>
            <person name="Nybo J."/>
            <person name="Theobald S."/>
            <person name="Brandl J."/>
            <person name="Frisvad J.C."/>
            <person name="Nielsen K.F."/>
            <person name="Lyhne E.K."/>
            <person name="Kogle M.E."/>
            <person name="Kuo A."/>
            <person name="Riley R."/>
            <person name="Clum A."/>
            <person name="Nolan M."/>
            <person name="Lipzen A."/>
            <person name="Salamov A."/>
            <person name="Henrissat B."/>
            <person name="Wiebenga A."/>
            <person name="De vries R.P."/>
            <person name="Grigoriev I.V."/>
            <person name="Mortensen U.H."/>
            <person name="Andersen M.R."/>
            <person name="Baker S.E."/>
        </authorList>
    </citation>
    <scope>NUCLEOTIDE SEQUENCE [LARGE SCALE GENOMIC DNA]</scope>
    <source>
        <strain evidence="1 2">CBS 112811</strain>
    </source>
</reference>